<organism evidence="1 2">
    <name type="scientific">Durusdinium trenchii</name>
    <dbReference type="NCBI Taxonomy" id="1381693"/>
    <lineage>
        <taxon>Eukaryota</taxon>
        <taxon>Sar</taxon>
        <taxon>Alveolata</taxon>
        <taxon>Dinophyceae</taxon>
        <taxon>Suessiales</taxon>
        <taxon>Symbiodiniaceae</taxon>
        <taxon>Durusdinium</taxon>
    </lineage>
</organism>
<evidence type="ECO:0000313" key="2">
    <source>
        <dbReference type="Proteomes" id="UP001642484"/>
    </source>
</evidence>
<feature type="non-terminal residue" evidence="1">
    <location>
        <position position="535"/>
    </location>
</feature>
<dbReference type="EMBL" id="CAXAMN010027610">
    <property type="protein sequence ID" value="CAK9111845.1"/>
    <property type="molecule type" value="Genomic_DNA"/>
</dbReference>
<gene>
    <name evidence="1" type="ORF">CCMP2556_LOCUS51881</name>
</gene>
<comment type="caution">
    <text evidence="1">The sequence shown here is derived from an EMBL/GenBank/DDBJ whole genome shotgun (WGS) entry which is preliminary data.</text>
</comment>
<sequence>MSTGLDSYAAFEARAIKIGLEPEVIKLLKDGGVNSFGSYAFVTAYQPGQGDEQPLVDSLKTIMKRAPTATEMIGLRRLFFESCTLALSELQQRSENNSNPEPSKMPIAERNSRLALQRDRLKGVHFSTETEPSHKLADLVNQFAIDQSVEWLPWEKLTSRSSEITHSEKDLRISFDSSGNLKLAPKESANEAPVNGEMRIRQALARRARAFDLAELCSFTKMEEWHEKLFEAYQREPLPNAMPLSLSQLREADKVLFRKLAEKTRGSLVQKADGTKPMEAAMDDLMNCAEGAVDSVRLRNKKGLPFWQLMALGIRIVSSNKPERLEKIRELLVDLKKGGKVTKRQAQVIHGNLNFAMGFCMGHTLKIAARAFASLSAGDQNVSPKALNNLCDWTLDLLKLLNPREWTAGMTGDPVVIFTDAAYEDGVATYGIVFLDAPAGYRTALGGRIPDFLVNVWHELGSEQVITLAEAFAALLARYLFRSRILKRRLLVFIDNEGARHTLIKASSHTLALLQIAQLFNSCSEYDFALAWIER</sequence>
<accession>A0ABP0SHW7</accession>
<name>A0ABP0SHW7_9DINO</name>
<evidence type="ECO:0000313" key="1">
    <source>
        <dbReference type="EMBL" id="CAK9111845.1"/>
    </source>
</evidence>
<reference evidence="1 2" key="1">
    <citation type="submission" date="2024-02" db="EMBL/GenBank/DDBJ databases">
        <authorList>
            <person name="Chen Y."/>
            <person name="Shah S."/>
            <person name="Dougan E. K."/>
            <person name="Thang M."/>
            <person name="Chan C."/>
        </authorList>
    </citation>
    <scope>NUCLEOTIDE SEQUENCE [LARGE SCALE GENOMIC DNA]</scope>
</reference>
<protein>
    <submittedName>
        <fullName evidence="1">Uncharacterized protein</fullName>
    </submittedName>
</protein>
<proteinExistence type="predicted"/>
<keyword evidence="2" id="KW-1185">Reference proteome</keyword>
<dbReference type="Proteomes" id="UP001642484">
    <property type="component" value="Unassembled WGS sequence"/>
</dbReference>